<sequence>MNGAKRSAPTASETPEMKRQRHEENQFVSRVVFARGLPDDCLESELMALCIPFSSVEKCLLIPSKNQAFIELPDTTAASSLISFYQAHDAMVRGKKIFFAFSSRGEIFPQKPGDVSDSPRRDPRTRRSDRSKERSDSRTRSQPRNSQPQPRDRSQPRQAPFSAPPEPYYPYQQQPTYESNPPTYGEQGQRNSILMVTISKLEYDVNVDILHQVFQSHGNVVKIVTFFKGNEFKALVQMQTVEQAEAAQQALNGRDIYTGCNTLHIVVSNHLALNVRYNNDQTRDYTNPNLPRGPEQQWEAAAPRGMLGDGPRFNQSAPPPANNNNNRSGRRSRSQSRERRDRRERRDSREFNRDGGRMPAPNAMNPRDFGPPRDFGRDGSRPNEYPRSPVLICSNVDKRFMKVQSLFSFFGCFGDVMRIKIMFRKEGTSLVQFFNEDHAQSARKYLDGVVICGKKLRVDFSKHTAIIMPRSDAEEFEIINTVDFSNSPHHRYRRRSLTEAAPPSPLLHISGIPSSMQPREYEQSHPIAAMFVNYGLVKKFHPIQKQPKMALVEMASLEEAIDSLIALDNYVFPDGRIRVSFSKSASRS</sequence>
<feature type="compositionally biased region" description="Low complexity" evidence="5">
    <location>
        <begin position="140"/>
        <end position="149"/>
    </location>
</feature>
<feature type="compositionally biased region" description="Polar residues" evidence="5">
    <location>
        <begin position="176"/>
        <end position="187"/>
    </location>
</feature>
<keyword evidence="1" id="KW-0597">Phosphoprotein</keyword>
<dbReference type="GO" id="GO:0005634">
    <property type="term" value="C:nucleus"/>
    <property type="evidence" value="ECO:0007669"/>
    <property type="project" value="InterPro"/>
</dbReference>
<reference evidence="7 8" key="1">
    <citation type="journal article" date="2014" name="Genome Biol. Evol.">
        <title>The secreted proteins of Achlya hypogyna and Thraustotheca clavata identify the ancestral oomycete secretome and reveal gene acquisitions by horizontal gene transfer.</title>
        <authorList>
            <person name="Misner I."/>
            <person name="Blouin N."/>
            <person name="Leonard G."/>
            <person name="Richards T.A."/>
            <person name="Lane C.E."/>
        </authorList>
    </citation>
    <scope>NUCLEOTIDE SEQUENCE [LARGE SCALE GENOMIC DNA]</scope>
    <source>
        <strain evidence="7 8">ATCC 34112</strain>
    </source>
</reference>
<dbReference type="InterPro" id="IPR012677">
    <property type="entry name" value="Nucleotide-bd_a/b_plait_sf"/>
</dbReference>
<dbReference type="STRING" id="74557.A0A1V9YLB6"/>
<dbReference type="InterPro" id="IPR035979">
    <property type="entry name" value="RBD_domain_sf"/>
</dbReference>
<comment type="caution">
    <text evidence="7">The sequence shown here is derived from an EMBL/GenBank/DDBJ whole genome shotgun (WGS) entry which is preliminary data.</text>
</comment>
<dbReference type="Pfam" id="PF11835">
    <property type="entry name" value="RRM_8"/>
    <property type="match status" value="1"/>
</dbReference>
<dbReference type="SUPFAM" id="SSF54928">
    <property type="entry name" value="RNA-binding domain, RBD"/>
    <property type="match status" value="4"/>
</dbReference>
<feature type="domain" description="RRM" evidence="6">
    <location>
        <begin position="30"/>
        <end position="104"/>
    </location>
</feature>
<name>A0A1V9YLB6_9STRA</name>
<feature type="region of interest" description="Disordered" evidence="5">
    <location>
        <begin position="1"/>
        <end position="23"/>
    </location>
</feature>
<feature type="compositionally biased region" description="Basic and acidic residues" evidence="5">
    <location>
        <begin position="117"/>
        <end position="139"/>
    </location>
</feature>
<gene>
    <name evidence="7" type="ORF">THRCLA_10540</name>
</gene>
<feature type="compositionally biased region" description="Basic and acidic residues" evidence="5">
    <location>
        <begin position="370"/>
        <end position="381"/>
    </location>
</feature>
<keyword evidence="3 4" id="KW-0694">RNA-binding</keyword>
<keyword evidence="8" id="KW-1185">Reference proteome</keyword>
<protein>
    <submittedName>
        <fullName evidence="7">Polypyrimidine tract-binding protein</fullName>
    </submittedName>
</protein>
<dbReference type="PANTHER" id="PTHR15592">
    <property type="entry name" value="MATRIN 3/NUCLEAR PROTEIN 220-RELATED"/>
    <property type="match status" value="1"/>
</dbReference>
<feature type="domain" description="RRM" evidence="6">
    <location>
        <begin position="194"/>
        <end position="270"/>
    </location>
</feature>
<evidence type="ECO:0000313" key="7">
    <source>
        <dbReference type="EMBL" id="OQR86512.1"/>
    </source>
</evidence>
<dbReference type="InterPro" id="IPR000504">
    <property type="entry name" value="RRM_dom"/>
</dbReference>
<evidence type="ECO:0000256" key="2">
    <source>
        <dbReference type="ARBA" id="ARBA00022737"/>
    </source>
</evidence>
<feature type="compositionally biased region" description="Basic and acidic residues" evidence="5">
    <location>
        <begin position="335"/>
        <end position="356"/>
    </location>
</feature>
<evidence type="ECO:0000256" key="5">
    <source>
        <dbReference type="SAM" id="MobiDB-lite"/>
    </source>
</evidence>
<evidence type="ECO:0000313" key="8">
    <source>
        <dbReference type="Proteomes" id="UP000243217"/>
    </source>
</evidence>
<dbReference type="OrthoDB" id="296632at2759"/>
<dbReference type="Pfam" id="PF13893">
    <property type="entry name" value="RRM_5"/>
    <property type="match status" value="2"/>
</dbReference>
<dbReference type="Gene3D" id="3.30.70.330">
    <property type="match status" value="4"/>
</dbReference>
<dbReference type="GO" id="GO:0003723">
    <property type="term" value="F:RNA binding"/>
    <property type="evidence" value="ECO:0007669"/>
    <property type="project" value="UniProtKB-UniRule"/>
</dbReference>
<keyword evidence="2" id="KW-0677">Repeat</keyword>
<dbReference type="PROSITE" id="PS50102">
    <property type="entry name" value="RRM"/>
    <property type="match status" value="3"/>
</dbReference>
<evidence type="ECO:0000256" key="1">
    <source>
        <dbReference type="ARBA" id="ARBA00022553"/>
    </source>
</evidence>
<feature type="domain" description="RRM" evidence="6">
    <location>
        <begin position="389"/>
        <end position="463"/>
    </location>
</feature>
<dbReference type="AlphaFoldDB" id="A0A1V9YLB6"/>
<dbReference type="InterPro" id="IPR006536">
    <property type="entry name" value="HnRNP-L/PTB"/>
</dbReference>
<organism evidence="7 8">
    <name type="scientific">Thraustotheca clavata</name>
    <dbReference type="NCBI Taxonomy" id="74557"/>
    <lineage>
        <taxon>Eukaryota</taxon>
        <taxon>Sar</taxon>
        <taxon>Stramenopiles</taxon>
        <taxon>Oomycota</taxon>
        <taxon>Saprolegniomycetes</taxon>
        <taxon>Saprolegniales</taxon>
        <taxon>Achlyaceae</taxon>
        <taxon>Thraustotheca</taxon>
    </lineage>
</organism>
<evidence type="ECO:0000259" key="6">
    <source>
        <dbReference type="PROSITE" id="PS50102"/>
    </source>
</evidence>
<dbReference type="EMBL" id="JNBS01003513">
    <property type="protein sequence ID" value="OQR86512.1"/>
    <property type="molecule type" value="Genomic_DNA"/>
</dbReference>
<accession>A0A1V9YLB6</accession>
<dbReference type="SMART" id="SM00360">
    <property type="entry name" value="RRM"/>
    <property type="match status" value="4"/>
</dbReference>
<dbReference type="NCBIfam" id="TIGR01649">
    <property type="entry name" value="hnRNP-L_PTB"/>
    <property type="match status" value="1"/>
</dbReference>
<proteinExistence type="predicted"/>
<dbReference type="CDD" id="cd12421">
    <property type="entry name" value="RRM1_PTBP1_hnRNPL_like"/>
    <property type="match status" value="1"/>
</dbReference>
<dbReference type="Proteomes" id="UP000243217">
    <property type="component" value="Unassembled WGS sequence"/>
</dbReference>
<feature type="region of interest" description="Disordered" evidence="5">
    <location>
        <begin position="304"/>
        <end position="387"/>
    </location>
</feature>
<evidence type="ECO:0000256" key="3">
    <source>
        <dbReference type="ARBA" id="ARBA00022884"/>
    </source>
</evidence>
<evidence type="ECO:0000256" key="4">
    <source>
        <dbReference type="PROSITE-ProRule" id="PRU00176"/>
    </source>
</evidence>
<dbReference type="GO" id="GO:0006397">
    <property type="term" value="P:mRNA processing"/>
    <property type="evidence" value="ECO:0007669"/>
    <property type="project" value="InterPro"/>
</dbReference>
<feature type="region of interest" description="Disordered" evidence="5">
    <location>
        <begin position="109"/>
        <end position="187"/>
    </location>
</feature>
<dbReference type="InterPro" id="IPR021790">
    <property type="entry name" value="PTBP1-like_RRM2"/>
</dbReference>